<organism evidence="3 4">
    <name type="scientific">Enhygromyxa salina</name>
    <dbReference type="NCBI Taxonomy" id="215803"/>
    <lineage>
        <taxon>Bacteria</taxon>
        <taxon>Pseudomonadati</taxon>
        <taxon>Myxococcota</taxon>
        <taxon>Polyangia</taxon>
        <taxon>Nannocystales</taxon>
        <taxon>Nannocystaceae</taxon>
        <taxon>Enhygromyxa</taxon>
    </lineage>
</organism>
<feature type="compositionally biased region" description="Low complexity" evidence="1">
    <location>
        <begin position="125"/>
        <end position="149"/>
    </location>
</feature>
<keyword evidence="2" id="KW-0812">Transmembrane</keyword>
<dbReference type="OrthoDB" id="5526383at2"/>
<dbReference type="EMBL" id="PVNL01000049">
    <property type="protein sequence ID" value="PRQ07779.1"/>
    <property type="molecule type" value="Genomic_DNA"/>
</dbReference>
<name>A0A2S9YRT7_9BACT</name>
<feature type="region of interest" description="Disordered" evidence="1">
    <location>
        <begin position="94"/>
        <end position="174"/>
    </location>
</feature>
<evidence type="ECO:0000313" key="4">
    <source>
        <dbReference type="Proteomes" id="UP000238823"/>
    </source>
</evidence>
<evidence type="ECO:0000256" key="1">
    <source>
        <dbReference type="SAM" id="MobiDB-lite"/>
    </source>
</evidence>
<reference evidence="3 4" key="1">
    <citation type="submission" date="2018-03" db="EMBL/GenBank/DDBJ databases">
        <title>Draft Genome Sequences of the Obligatory Marine Myxobacteria Enhygromyxa salina SWB007.</title>
        <authorList>
            <person name="Poehlein A."/>
            <person name="Moghaddam J.A."/>
            <person name="Harms H."/>
            <person name="Alanjari M."/>
            <person name="Koenig G.M."/>
            <person name="Daniel R."/>
            <person name="Schaeberle T.F."/>
        </authorList>
    </citation>
    <scope>NUCLEOTIDE SEQUENCE [LARGE SCALE GENOMIC DNA]</scope>
    <source>
        <strain evidence="3 4">SWB007</strain>
    </source>
</reference>
<feature type="transmembrane region" description="Helical" evidence="2">
    <location>
        <begin position="63"/>
        <end position="84"/>
    </location>
</feature>
<evidence type="ECO:0000256" key="2">
    <source>
        <dbReference type="SAM" id="Phobius"/>
    </source>
</evidence>
<evidence type="ECO:0000313" key="3">
    <source>
        <dbReference type="EMBL" id="PRQ07779.1"/>
    </source>
</evidence>
<dbReference type="RefSeq" id="WP_106089479.1">
    <property type="nucleotide sequence ID" value="NZ_PVNL01000049.1"/>
</dbReference>
<comment type="caution">
    <text evidence="3">The sequence shown here is derived from an EMBL/GenBank/DDBJ whole genome shotgun (WGS) entry which is preliminary data.</text>
</comment>
<keyword evidence="2" id="KW-0472">Membrane</keyword>
<dbReference type="AlphaFoldDB" id="A0A2S9YRT7"/>
<proteinExistence type="predicted"/>
<keyword evidence="2" id="KW-1133">Transmembrane helix</keyword>
<protein>
    <submittedName>
        <fullName evidence="3">Uncharacterized protein</fullName>
    </submittedName>
</protein>
<dbReference type="Proteomes" id="UP000238823">
    <property type="component" value="Unassembled WGS sequence"/>
</dbReference>
<accession>A0A2S9YRT7</accession>
<gene>
    <name evidence="3" type="ORF">ENSA7_24510</name>
</gene>
<sequence>MTDPESLAPTRLLDDPSLGGVLRDDLQAASAQAPLPYDIDAGLERFRQTIEAAPPAPGPGASVLGWFVIAAVLVSGGVGAGWLASTTSDRDTGGHAGVVASASNDPAPVADPAVGTPSSSNTSKAPAAPIASLPPAQAQPDSQPAVAPDVPEPVTERPAPKPVVAAEPEPQPSLADEAKQINAGRKLLTSDPAKTLEIMQAVEQQFPNGAMIQERTGYTILALVALDRRPEAEQIAQSYLQRWPNGPLARRVRDALGQ</sequence>